<dbReference type="SUPFAM" id="SSF47323">
    <property type="entry name" value="Anticodon-binding domain of a subclass of class I aminoacyl-tRNA synthetases"/>
    <property type="match status" value="1"/>
</dbReference>
<organism evidence="13 14">
    <name type="scientific">Candidatus Roizmanbacteria bacterium CG11_big_fil_rev_8_21_14_0_20_35_14</name>
    <dbReference type="NCBI Taxonomy" id="1974855"/>
    <lineage>
        <taxon>Bacteria</taxon>
        <taxon>Candidatus Roizmaniibacteriota</taxon>
    </lineage>
</organism>
<comment type="caution">
    <text evidence="13">The sequence shown here is derived from an EMBL/GenBank/DDBJ whole genome shotgun (WGS) entry which is preliminary data.</text>
</comment>
<feature type="domain" description="Aminoacyl-tRNA synthetase class Ia" evidence="11">
    <location>
        <begin position="3"/>
        <end position="58"/>
    </location>
</feature>
<evidence type="ECO:0000256" key="9">
    <source>
        <dbReference type="ARBA" id="ARBA00030904"/>
    </source>
</evidence>
<keyword evidence="8 10" id="KW-0030">Aminoacyl-tRNA synthetase</keyword>
<evidence type="ECO:0000313" key="13">
    <source>
        <dbReference type="EMBL" id="PIQ72241.1"/>
    </source>
</evidence>
<evidence type="ECO:0000259" key="11">
    <source>
        <dbReference type="Pfam" id="PF00133"/>
    </source>
</evidence>
<evidence type="ECO:0000259" key="12">
    <source>
        <dbReference type="Pfam" id="PF09334"/>
    </source>
</evidence>
<dbReference type="PANTHER" id="PTHR43326">
    <property type="entry name" value="METHIONYL-TRNA SYNTHETASE"/>
    <property type="match status" value="1"/>
</dbReference>
<evidence type="ECO:0000256" key="7">
    <source>
        <dbReference type="ARBA" id="ARBA00022917"/>
    </source>
</evidence>
<dbReference type="InterPro" id="IPR014758">
    <property type="entry name" value="Met-tRNA_synth"/>
</dbReference>
<proteinExistence type="inferred from homology"/>
<keyword evidence="5 10" id="KW-0547">Nucleotide-binding</keyword>
<dbReference type="AlphaFoldDB" id="A0A2H0KLV6"/>
<dbReference type="Gene3D" id="2.170.220.10">
    <property type="match status" value="1"/>
</dbReference>
<sequence length="477" mass="55714">MVKKHFYITTTAPYVNADPHIGFALEIVQTDVIARFHRLIGDDVAFGFGTDEHGLKIYREAIKAKKDPLKYCDQYAKKFDDLKKALNLSTTHFIRTTDPEHIKAAQYFWTRCFKNGDIYKKNYRIKYCVGCELEKTDSELENGLCPLHPNLKIEIYDEENYFFRFSKYQKKLLELYEKNPDFVIPKNRLLEIKTFVEKGLEDFSISRLKKKMPWGIDVPGNQDHVIYVWFDALVFYISILGWPNNEKEFTKWWPGFQTAGKDNLRQQTAIWQAMLMSAGLPNSKQVFIHGFITADGKKMSKSLGNVINPFHLVKKYGVDAVRYYLLREIPPADDGDFSYRRMKEIYNADLANELGNLVSRLTNLGEIDGLEIKDKFSTGSNFKYPSSEVEKQFNNFQFNLTMENIWSQIKKLNKQIDDFAPWNKKKEERKEFLLQSINTLKSIGWQLQPFLPETADKINKSTQGKIKKITPLFPRLT</sequence>
<dbReference type="CDD" id="cd00814">
    <property type="entry name" value="MetRS_core"/>
    <property type="match status" value="1"/>
</dbReference>
<dbReference type="GO" id="GO:0005524">
    <property type="term" value="F:ATP binding"/>
    <property type="evidence" value="ECO:0007669"/>
    <property type="project" value="UniProtKB-KW"/>
</dbReference>
<accession>A0A2H0KLV6</accession>
<evidence type="ECO:0000256" key="5">
    <source>
        <dbReference type="ARBA" id="ARBA00022741"/>
    </source>
</evidence>
<dbReference type="GO" id="GO:0006431">
    <property type="term" value="P:methionyl-tRNA aminoacylation"/>
    <property type="evidence" value="ECO:0007669"/>
    <property type="project" value="InterPro"/>
</dbReference>
<dbReference type="PANTHER" id="PTHR43326:SF1">
    <property type="entry name" value="METHIONINE--TRNA LIGASE, MITOCHONDRIAL"/>
    <property type="match status" value="1"/>
</dbReference>
<evidence type="ECO:0000256" key="10">
    <source>
        <dbReference type="RuleBase" id="RU363039"/>
    </source>
</evidence>
<keyword evidence="4 10" id="KW-0436">Ligase</keyword>
<evidence type="ECO:0000256" key="3">
    <source>
        <dbReference type="ARBA" id="ARBA00018753"/>
    </source>
</evidence>
<dbReference type="InterPro" id="IPR015413">
    <property type="entry name" value="Methionyl/Leucyl_tRNA_Synth"/>
</dbReference>
<dbReference type="InterPro" id="IPR014729">
    <property type="entry name" value="Rossmann-like_a/b/a_fold"/>
</dbReference>
<dbReference type="InterPro" id="IPR009080">
    <property type="entry name" value="tRNAsynth_Ia_anticodon-bd"/>
</dbReference>
<name>A0A2H0KLV6_9BACT</name>
<dbReference type="PRINTS" id="PR01041">
    <property type="entry name" value="TRNASYNTHMET"/>
</dbReference>
<evidence type="ECO:0000256" key="6">
    <source>
        <dbReference type="ARBA" id="ARBA00022840"/>
    </source>
</evidence>
<dbReference type="Gene3D" id="1.10.730.10">
    <property type="entry name" value="Isoleucyl-tRNA Synthetase, Domain 1"/>
    <property type="match status" value="1"/>
</dbReference>
<dbReference type="SUPFAM" id="SSF52374">
    <property type="entry name" value="Nucleotidylyl transferase"/>
    <property type="match status" value="1"/>
</dbReference>
<dbReference type="Pfam" id="PF09334">
    <property type="entry name" value="tRNA-synt_1g"/>
    <property type="match status" value="1"/>
</dbReference>
<dbReference type="NCBIfam" id="TIGR00398">
    <property type="entry name" value="metG"/>
    <property type="match status" value="1"/>
</dbReference>
<dbReference type="GO" id="GO:0004825">
    <property type="term" value="F:methionine-tRNA ligase activity"/>
    <property type="evidence" value="ECO:0007669"/>
    <property type="project" value="UniProtKB-EC"/>
</dbReference>
<comment type="function">
    <text evidence="1">Is required not only for elongation of protein synthesis but also for the initiation of all mRNA translation through initiator tRNA(fMet) aminoacylation.</text>
</comment>
<protein>
    <recommendedName>
        <fullName evidence="3">Methionine--tRNA ligase</fullName>
        <ecNumber evidence="2">6.1.1.10</ecNumber>
    </recommendedName>
    <alternativeName>
        <fullName evidence="9">Methionyl-tRNA synthetase</fullName>
    </alternativeName>
</protein>
<evidence type="ECO:0000256" key="1">
    <source>
        <dbReference type="ARBA" id="ARBA00003314"/>
    </source>
</evidence>
<dbReference type="EMBL" id="PCVL01000061">
    <property type="protein sequence ID" value="PIQ72241.1"/>
    <property type="molecule type" value="Genomic_DNA"/>
</dbReference>
<dbReference type="EC" id="6.1.1.10" evidence="2"/>
<evidence type="ECO:0000256" key="2">
    <source>
        <dbReference type="ARBA" id="ARBA00012838"/>
    </source>
</evidence>
<dbReference type="Gene3D" id="3.40.50.620">
    <property type="entry name" value="HUPs"/>
    <property type="match status" value="1"/>
</dbReference>
<comment type="similarity">
    <text evidence="10">Belongs to the class-I aminoacyl-tRNA synthetase family.</text>
</comment>
<evidence type="ECO:0000256" key="8">
    <source>
        <dbReference type="ARBA" id="ARBA00023146"/>
    </source>
</evidence>
<keyword evidence="6 10" id="KW-0067">ATP-binding</keyword>
<dbReference type="Pfam" id="PF00133">
    <property type="entry name" value="tRNA-synt_1"/>
    <property type="match status" value="1"/>
</dbReference>
<dbReference type="InterPro" id="IPR033911">
    <property type="entry name" value="MetRS_core"/>
</dbReference>
<evidence type="ECO:0000313" key="14">
    <source>
        <dbReference type="Proteomes" id="UP000229570"/>
    </source>
</evidence>
<dbReference type="FunFam" id="2.170.220.10:FF:000003">
    <property type="entry name" value="Methionine--tRNA ligase"/>
    <property type="match status" value="1"/>
</dbReference>
<keyword evidence="7 10" id="KW-0648">Protein biosynthesis</keyword>
<dbReference type="InterPro" id="IPR002300">
    <property type="entry name" value="aa-tRNA-synth_Ia"/>
</dbReference>
<dbReference type="InterPro" id="IPR023457">
    <property type="entry name" value="Met-tRNA_synth_2"/>
</dbReference>
<feature type="domain" description="Methionyl/Leucyl tRNA synthetase" evidence="12">
    <location>
        <begin position="138"/>
        <end position="361"/>
    </location>
</feature>
<dbReference type="Proteomes" id="UP000229570">
    <property type="component" value="Unassembled WGS sequence"/>
</dbReference>
<evidence type="ECO:0000256" key="4">
    <source>
        <dbReference type="ARBA" id="ARBA00022598"/>
    </source>
</evidence>
<reference evidence="13 14" key="1">
    <citation type="submission" date="2017-09" db="EMBL/GenBank/DDBJ databases">
        <title>Depth-based differentiation of microbial function through sediment-hosted aquifers and enrichment of novel symbionts in the deep terrestrial subsurface.</title>
        <authorList>
            <person name="Probst A.J."/>
            <person name="Ladd B."/>
            <person name="Jarett J.K."/>
            <person name="Geller-Mcgrath D.E."/>
            <person name="Sieber C.M."/>
            <person name="Emerson J.B."/>
            <person name="Anantharaman K."/>
            <person name="Thomas B.C."/>
            <person name="Malmstrom R."/>
            <person name="Stieglmeier M."/>
            <person name="Klingl A."/>
            <person name="Woyke T."/>
            <person name="Ryan C.M."/>
            <person name="Banfield J.F."/>
        </authorList>
    </citation>
    <scope>NUCLEOTIDE SEQUENCE [LARGE SCALE GENOMIC DNA]</scope>
    <source>
        <strain evidence="13">CG11_big_fil_rev_8_21_14_0_20_35_14</strain>
    </source>
</reference>
<gene>
    <name evidence="13" type="ORF">COV86_04080</name>
</gene>